<dbReference type="PANTHER" id="PTHR31376:SF89">
    <property type="entry name" value="PURINE PERMEASE-RELATED"/>
    <property type="match status" value="1"/>
</dbReference>
<evidence type="ECO:0000256" key="3">
    <source>
        <dbReference type="ARBA" id="ARBA00022448"/>
    </source>
</evidence>
<comment type="similarity">
    <text evidence="2 7">Belongs to the purine permeases (TC 2.A.7.14) family.</text>
</comment>
<keyword evidence="5 7" id="KW-1133">Transmembrane helix</keyword>
<proteinExistence type="inferred from homology"/>
<keyword evidence="4 7" id="KW-0812">Transmembrane</keyword>
<protein>
    <recommendedName>
        <fullName evidence="7">Probable purine permease</fullName>
    </recommendedName>
</protein>
<dbReference type="InterPro" id="IPR030182">
    <property type="entry name" value="PUP_plant"/>
</dbReference>
<reference evidence="8 9" key="1">
    <citation type="submission" date="2022-01" db="EMBL/GenBank/DDBJ databases">
        <authorList>
            <person name="Xiong W."/>
            <person name="Schranz E."/>
        </authorList>
    </citation>
    <scope>NUCLEOTIDE SEQUENCE [LARGE SCALE GENOMIC DNA]</scope>
</reference>
<feature type="transmembrane region" description="Helical" evidence="7">
    <location>
        <begin position="270"/>
        <end position="292"/>
    </location>
</feature>
<dbReference type="InterPro" id="IPR037185">
    <property type="entry name" value="EmrE-like"/>
</dbReference>
<evidence type="ECO:0000256" key="6">
    <source>
        <dbReference type="ARBA" id="ARBA00023136"/>
    </source>
</evidence>
<feature type="transmembrane region" description="Helical" evidence="7">
    <location>
        <begin position="99"/>
        <end position="120"/>
    </location>
</feature>
<dbReference type="Gene3D" id="1.10.3730.20">
    <property type="match status" value="1"/>
</dbReference>
<evidence type="ECO:0000256" key="5">
    <source>
        <dbReference type="ARBA" id="ARBA00022989"/>
    </source>
</evidence>
<evidence type="ECO:0000256" key="1">
    <source>
        <dbReference type="ARBA" id="ARBA00004141"/>
    </source>
</evidence>
<name>A0AAU9NZT6_9ASTR</name>
<feature type="transmembrane region" description="Helical" evidence="7">
    <location>
        <begin position="25"/>
        <end position="49"/>
    </location>
</feature>
<comment type="caution">
    <text evidence="8">The sequence shown here is derived from an EMBL/GenBank/DDBJ whole genome shotgun (WGS) entry which is preliminary data.</text>
</comment>
<feature type="transmembrane region" description="Helical" evidence="7">
    <location>
        <begin position="158"/>
        <end position="178"/>
    </location>
</feature>
<evidence type="ECO:0000256" key="2">
    <source>
        <dbReference type="ARBA" id="ARBA00006213"/>
    </source>
</evidence>
<dbReference type="AlphaFoldDB" id="A0AAU9NZT6"/>
<evidence type="ECO:0000256" key="7">
    <source>
        <dbReference type="RuleBase" id="RU368015"/>
    </source>
</evidence>
<evidence type="ECO:0000313" key="8">
    <source>
        <dbReference type="EMBL" id="CAH1443312.1"/>
    </source>
</evidence>
<dbReference type="GO" id="GO:0016020">
    <property type="term" value="C:membrane"/>
    <property type="evidence" value="ECO:0007669"/>
    <property type="project" value="UniProtKB-SubCell"/>
</dbReference>
<feature type="transmembrane region" description="Helical" evidence="7">
    <location>
        <begin position="298"/>
        <end position="319"/>
    </location>
</feature>
<dbReference type="GO" id="GO:0015211">
    <property type="term" value="F:purine nucleoside transmembrane transporter activity"/>
    <property type="evidence" value="ECO:0007669"/>
    <property type="project" value="UniProtKB-UniRule"/>
</dbReference>
<dbReference type="PANTHER" id="PTHR31376">
    <property type="entry name" value="OS09G0467300 PROTEIN-RELATED"/>
    <property type="match status" value="1"/>
</dbReference>
<feature type="transmembrane region" description="Helical" evidence="7">
    <location>
        <begin position="190"/>
        <end position="208"/>
    </location>
</feature>
<gene>
    <name evidence="8" type="ORF">LVIROSA_LOCUS29237</name>
</gene>
<feature type="transmembrane region" description="Helical" evidence="7">
    <location>
        <begin position="228"/>
        <end position="249"/>
    </location>
</feature>
<dbReference type="Pfam" id="PF16913">
    <property type="entry name" value="PUNUT"/>
    <property type="match status" value="1"/>
</dbReference>
<dbReference type="SUPFAM" id="SSF103481">
    <property type="entry name" value="Multidrug resistance efflux transporter EmrE"/>
    <property type="match status" value="1"/>
</dbReference>
<accession>A0AAU9NZT6</accession>
<evidence type="ECO:0000313" key="9">
    <source>
        <dbReference type="Proteomes" id="UP001157418"/>
    </source>
</evidence>
<keyword evidence="3 7" id="KW-0813">Transport</keyword>
<keyword evidence="6 7" id="KW-0472">Membrane</keyword>
<keyword evidence="9" id="KW-1185">Reference proteome</keyword>
<dbReference type="Proteomes" id="UP001157418">
    <property type="component" value="Unassembled WGS sequence"/>
</dbReference>
<evidence type="ECO:0000256" key="4">
    <source>
        <dbReference type="ARBA" id="ARBA00022692"/>
    </source>
</evidence>
<dbReference type="GO" id="GO:0005345">
    <property type="term" value="F:purine nucleobase transmembrane transporter activity"/>
    <property type="evidence" value="ECO:0007669"/>
    <property type="project" value="UniProtKB-UniRule"/>
</dbReference>
<feature type="transmembrane region" description="Helical" evidence="7">
    <location>
        <begin position="326"/>
        <end position="344"/>
    </location>
</feature>
<organism evidence="8 9">
    <name type="scientific">Lactuca virosa</name>
    <dbReference type="NCBI Taxonomy" id="75947"/>
    <lineage>
        <taxon>Eukaryota</taxon>
        <taxon>Viridiplantae</taxon>
        <taxon>Streptophyta</taxon>
        <taxon>Embryophyta</taxon>
        <taxon>Tracheophyta</taxon>
        <taxon>Spermatophyta</taxon>
        <taxon>Magnoliopsida</taxon>
        <taxon>eudicotyledons</taxon>
        <taxon>Gunneridae</taxon>
        <taxon>Pentapetalae</taxon>
        <taxon>asterids</taxon>
        <taxon>campanulids</taxon>
        <taxon>Asterales</taxon>
        <taxon>Asteraceae</taxon>
        <taxon>Cichorioideae</taxon>
        <taxon>Cichorieae</taxon>
        <taxon>Lactucinae</taxon>
        <taxon>Lactuca</taxon>
    </lineage>
</organism>
<feature type="transmembrane region" description="Helical" evidence="7">
    <location>
        <begin position="56"/>
        <end position="79"/>
    </location>
</feature>
<comment type="subcellular location">
    <subcellularLocation>
        <location evidence="1 7">Membrane</location>
        <topology evidence="1 7">Multi-pass membrane protein</topology>
    </subcellularLocation>
</comment>
<feature type="transmembrane region" description="Helical" evidence="7">
    <location>
        <begin position="132"/>
        <end position="152"/>
    </location>
</feature>
<dbReference type="EMBL" id="CAKMRJ010005412">
    <property type="protein sequence ID" value="CAH1443312.1"/>
    <property type="molecule type" value="Genomic_DNA"/>
</dbReference>
<sequence length="365" mass="41016">MEQHQNEPTTPSLAEKVTPAVKKTLLLILHCILLSIGNSFGPVITRLYFLHGGHRIWLRGFVETVGWPFTLIILIVLYFHRHIAGRNNGNNHPTTFIYIRWRLFIAAAVIGVLTGLANYCYSFGFSHLPLSIYAVINATRLIFMAIFAFILVKHKFTPYSINAVVLLTVGSLLMALHASGDRPEGERKRGYVLGFCMTVAAAALYGFVSPLMELSFNKAKQEITYTLVLEVQMVMCLFATVFCMVGMIFNNDFKVISREAKDFGLGKTNYYVILSVSIILWQCFFVGSMGVIYYGSSFLLGVIATIQIPVMEIFAVTLFKEKFQSIKGVALVLSLWGFLSFFYGEYKYTKMKKGKGNTQSTLEVV</sequence>